<evidence type="ECO:0000313" key="2">
    <source>
        <dbReference type="Proteomes" id="UP001519887"/>
    </source>
</evidence>
<dbReference type="EMBL" id="JAHZIK010000067">
    <property type="protein sequence ID" value="MBW7453378.1"/>
    <property type="molecule type" value="Genomic_DNA"/>
</dbReference>
<accession>A0ABS7BXK9</accession>
<organism evidence="1 2">
    <name type="scientific">Paenibacillus sepulcri</name>
    <dbReference type="NCBI Taxonomy" id="359917"/>
    <lineage>
        <taxon>Bacteria</taxon>
        <taxon>Bacillati</taxon>
        <taxon>Bacillota</taxon>
        <taxon>Bacilli</taxon>
        <taxon>Bacillales</taxon>
        <taxon>Paenibacillaceae</taxon>
        <taxon>Paenibacillus</taxon>
    </lineage>
</organism>
<protein>
    <submittedName>
        <fullName evidence="1">Uncharacterized protein</fullName>
    </submittedName>
</protein>
<evidence type="ECO:0000313" key="1">
    <source>
        <dbReference type="EMBL" id="MBW7453378.1"/>
    </source>
</evidence>
<reference evidence="1 2" key="1">
    <citation type="submission" date="2021-07" db="EMBL/GenBank/DDBJ databases">
        <title>Paenibacillus radiodurans sp. nov., isolated from the southeastern edge of Tengger Desert.</title>
        <authorList>
            <person name="Zhang G."/>
        </authorList>
    </citation>
    <scope>NUCLEOTIDE SEQUENCE [LARGE SCALE GENOMIC DNA]</scope>
    <source>
        <strain evidence="1 2">CCM 7311</strain>
    </source>
</reference>
<name>A0ABS7BXK9_9BACL</name>
<gene>
    <name evidence="1" type="ORF">K0U00_04935</name>
</gene>
<comment type="caution">
    <text evidence="1">The sequence shown here is derived from an EMBL/GenBank/DDBJ whole genome shotgun (WGS) entry which is preliminary data.</text>
</comment>
<sequence>MLLTMARPTEGAIQTGKGMGRLFGFAAKGMGKTGAYNPNFSGTIGQGLGKLEGMEINVSQKGLDNVKTHISTFNSYIPNQAMIQHTTIRKCFTEWQTSARSRCKFLYMHEVSEFTKMGKGMSYDTAHASAIEKYNVSHFKYTRSLSKPASSE</sequence>
<dbReference type="Proteomes" id="UP001519887">
    <property type="component" value="Unassembled WGS sequence"/>
</dbReference>
<keyword evidence="2" id="KW-1185">Reference proteome</keyword>
<proteinExistence type="predicted"/>